<evidence type="ECO:0000313" key="1">
    <source>
        <dbReference type="EMBL" id="SBS24539.1"/>
    </source>
</evidence>
<name>A0A1A8T1R1_9GAMM</name>
<reference evidence="1 2" key="1">
    <citation type="submission" date="2016-06" db="EMBL/GenBank/DDBJ databases">
        <authorList>
            <person name="Kjaerup R.B."/>
            <person name="Dalgaard T.S."/>
            <person name="Juul-Madsen H.R."/>
        </authorList>
    </citation>
    <scope>NUCLEOTIDE SEQUENCE [LARGE SCALE GENOMIC DNA]</scope>
    <source>
        <strain evidence="1 2">CECT 5080</strain>
    </source>
</reference>
<evidence type="ECO:0000313" key="2">
    <source>
        <dbReference type="Proteomes" id="UP000092627"/>
    </source>
</evidence>
<proteinExistence type="predicted"/>
<keyword evidence="2" id="KW-1185">Reference proteome</keyword>
<dbReference type="RefSeq" id="WP_067212676.1">
    <property type="nucleotide sequence ID" value="NZ_FLOC01000001.1"/>
</dbReference>
<dbReference type="Proteomes" id="UP000092627">
    <property type="component" value="Unassembled WGS sequence"/>
</dbReference>
<dbReference type="EMBL" id="FLOC01000001">
    <property type="protein sequence ID" value="SBS24539.1"/>
    <property type="molecule type" value="Genomic_DNA"/>
</dbReference>
<gene>
    <name evidence="1" type="ORF">MAQ5080_00013</name>
</gene>
<dbReference type="OrthoDB" id="6120634at2"/>
<accession>A0A1A8T1R1</accession>
<dbReference type="STRING" id="295068.MAQ5080_00013"/>
<organism evidence="1 2">
    <name type="scientific">Marinomonas aquimarina</name>
    <dbReference type="NCBI Taxonomy" id="295068"/>
    <lineage>
        <taxon>Bacteria</taxon>
        <taxon>Pseudomonadati</taxon>
        <taxon>Pseudomonadota</taxon>
        <taxon>Gammaproteobacteria</taxon>
        <taxon>Oceanospirillales</taxon>
        <taxon>Oceanospirillaceae</taxon>
        <taxon>Marinomonas</taxon>
    </lineage>
</organism>
<sequence length="86" mass="9953">MASELNQQRIIDEFLRCFRKMLMEPELSGELVRIAKEHINEPNAYQVIAEAVSSQTTLKIPEEHSDADRLFIKLLMDTVKSDSNLY</sequence>
<dbReference type="AlphaFoldDB" id="A0A1A8T1R1"/>
<protein>
    <submittedName>
        <fullName evidence="1">Uncharacterized protein</fullName>
    </submittedName>
</protein>